<dbReference type="InterPro" id="IPR002524">
    <property type="entry name" value="Cation_efflux"/>
</dbReference>
<dbReference type="EMBL" id="FOXV01000002">
    <property type="protein sequence ID" value="SFQ14785.1"/>
    <property type="molecule type" value="Genomic_DNA"/>
</dbReference>
<dbReference type="AlphaFoldDB" id="A0A1I5W4W3"/>
<evidence type="ECO:0000256" key="2">
    <source>
        <dbReference type="ARBA" id="ARBA00008114"/>
    </source>
</evidence>
<evidence type="ECO:0000256" key="3">
    <source>
        <dbReference type="ARBA" id="ARBA00022448"/>
    </source>
</evidence>
<evidence type="ECO:0000259" key="10">
    <source>
        <dbReference type="Pfam" id="PF01545"/>
    </source>
</evidence>
<dbReference type="GO" id="GO:0015086">
    <property type="term" value="F:cadmium ion transmembrane transporter activity"/>
    <property type="evidence" value="ECO:0007669"/>
    <property type="project" value="TreeGrafter"/>
</dbReference>
<sequence>MTETTRIAAFSVLVGIAVLAMKTLAWWVTGSVALLSDALESIVNVATALAALLAVRIAERPADDGHPYGHHKAELFSATLEGVLIILAALFILREAWAAWAEPRAIAAPALGIAITGIASVVNGLWAAYLVSAGRRLSSPALGADGRHLWTDVISSAGVILGIGLALATGWLWLDPLLAALVAVNILWSGAKVIRGSADELMDAAVPAADLARLREIIHENADGALEAHDLRTRNAGRATFVEFHLIVPGEMSVLDAHAICDRIEAALKAEISECTVTIHVEPEHKAKASGIVMT</sequence>
<dbReference type="InterPro" id="IPR050291">
    <property type="entry name" value="CDF_Transporter"/>
</dbReference>
<dbReference type="InterPro" id="IPR027469">
    <property type="entry name" value="Cation_efflux_TMD_sf"/>
</dbReference>
<dbReference type="InterPro" id="IPR058533">
    <property type="entry name" value="Cation_efflux_TM"/>
</dbReference>
<keyword evidence="5 9" id="KW-0812">Transmembrane</keyword>
<dbReference type="Gene3D" id="1.20.1510.10">
    <property type="entry name" value="Cation efflux protein transmembrane domain"/>
    <property type="match status" value="1"/>
</dbReference>
<dbReference type="PANTHER" id="PTHR43840:SF15">
    <property type="entry name" value="MITOCHONDRIAL METAL TRANSPORTER 1-RELATED"/>
    <property type="match status" value="1"/>
</dbReference>
<evidence type="ECO:0000256" key="6">
    <source>
        <dbReference type="ARBA" id="ARBA00022989"/>
    </source>
</evidence>
<dbReference type="SUPFAM" id="SSF160240">
    <property type="entry name" value="Cation efflux protein cytoplasmic domain-like"/>
    <property type="match status" value="1"/>
</dbReference>
<feature type="transmembrane region" description="Helical" evidence="9">
    <location>
        <begin position="75"/>
        <end position="93"/>
    </location>
</feature>
<dbReference type="InterPro" id="IPR027470">
    <property type="entry name" value="Cation_efflux_CTD"/>
</dbReference>
<evidence type="ECO:0000256" key="4">
    <source>
        <dbReference type="ARBA" id="ARBA00022475"/>
    </source>
</evidence>
<dbReference type="InterPro" id="IPR036837">
    <property type="entry name" value="Cation_efflux_CTD_sf"/>
</dbReference>
<evidence type="ECO:0000313" key="13">
    <source>
        <dbReference type="Proteomes" id="UP000243106"/>
    </source>
</evidence>
<dbReference type="STRING" id="93684.SAMN05421853_102130"/>
<protein>
    <recommendedName>
        <fullName evidence="8">Protein p34</fullName>
    </recommendedName>
</protein>
<keyword evidence="3" id="KW-0813">Transport</keyword>
<feature type="transmembrane region" description="Helical" evidence="9">
    <location>
        <begin position="105"/>
        <end position="129"/>
    </location>
</feature>
<dbReference type="GO" id="GO:0015093">
    <property type="term" value="F:ferrous iron transmembrane transporter activity"/>
    <property type="evidence" value="ECO:0007669"/>
    <property type="project" value="TreeGrafter"/>
</dbReference>
<dbReference type="FunFam" id="3.30.70.1350:FF:000002">
    <property type="entry name" value="Ferrous-iron efflux pump FieF"/>
    <property type="match status" value="1"/>
</dbReference>
<evidence type="ECO:0000256" key="8">
    <source>
        <dbReference type="ARBA" id="ARBA00068882"/>
    </source>
</evidence>
<name>A0A1I5W4W3_9RHOB</name>
<dbReference type="NCBIfam" id="TIGR01297">
    <property type="entry name" value="CDF"/>
    <property type="match status" value="1"/>
</dbReference>
<dbReference type="SUPFAM" id="SSF161111">
    <property type="entry name" value="Cation efflux protein transmembrane domain-like"/>
    <property type="match status" value="1"/>
</dbReference>
<evidence type="ECO:0000256" key="9">
    <source>
        <dbReference type="SAM" id="Phobius"/>
    </source>
</evidence>
<dbReference type="GO" id="GO:0005886">
    <property type="term" value="C:plasma membrane"/>
    <property type="evidence" value="ECO:0007669"/>
    <property type="project" value="UniProtKB-SubCell"/>
</dbReference>
<evidence type="ECO:0000313" key="12">
    <source>
        <dbReference type="EMBL" id="SFQ14785.1"/>
    </source>
</evidence>
<keyword evidence="4" id="KW-1003">Cell membrane</keyword>
<keyword evidence="6 9" id="KW-1133">Transmembrane helix</keyword>
<organism evidence="12 13">
    <name type="scientific">Roseivivax halotolerans</name>
    <dbReference type="NCBI Taxonomy" id="93684"/>
    <lineage>
        <taxon>Bacteria</taxon>
        <taxon>Pseudomonadati</taxon>
        <taxon>Pseudomonadota</taxon>
        <taxon>Alphaproteobacteria</taxon>
        <taxon>Rhodobacterales</taxon>
        <taxon>Roseobacteraceae</taxon>
        <taxon>Roseivivax</taxon>
    </lineage>
</organism>
<keyword evidence="7 9" id="KW-0472">Membrane</keyword>
<feature type="transmembrane region" description="Helical" evidence="9">
    <location>
        <begin position="7"/>
        <end position="28"/>
    </location>
</feature>
<comment type="subcellular location">
    <subcellularLocation>
        <location evidence="1">Cell membrane</location>
        <topology evidence="1">Multi-pass membrane protein</topology>
    </subcellularLocation>
</comment>
<accession>A0A1I5W4W3</accession>
<dbReference type="Pfam" id="PF01545">
    <property type="entry name" value="Cation_efflux"/>
    <property type="match status" value="1"/>
</dbReference>
<comment type="similarity">
    <text evidence="2">Belongs to the cation diffusion facilitator (CDF) transporter (TC 2.A.4) family.</text>
</comment>
<dbReference type="PANTHER" id="PTHR43840">
    <property type="entry name" value="MITOCHONDRIAL METAL TRANSPORTER 1-RELATED"/>
    <property type="match status" value="1"/>
</dbReference>
<dbReference type="Proteomes" id="UP000243106">
    <property type="component" value="Unassembled WGS sequence"/>
</dbReference>
<evidence type="ECO:0000256" key="7">
    <source>
        <dbReference type="ARBA" id="ARBA00023136"/>
    </source>
</evidence>
<dbReference type="RefSeq" id="WP_093009716.1">
    <property type="nucleotide sequence ID" value="NZ_FOXV01000002.1"/>
</dbReference>
<dbReference type="GO" id="GO:0015341">
    <property type="term" value="F:zinc efflux antiporter activity"/>
    <property type="evidence" value="ECO:0007669"/>
    <property type="project" value="TreeGrafter"/>
</dbReference>
<reference evidence="13" key="1">
    <citation type="submission" date="2016-10" db="EMBL/GenBank/DDBJ databases">
        <authorList>
            <person name="Varghese N."/>
            <person name="Submissions S."/>
        </authorList>
    </citation>
    <scope>NUCLEOTIDE SEQUENCE [LARGE SCALE GENOMIC DNA]</scope>
    <source>
        <strain evidence="13">JCM 10271</strain>
    </source>
</reference>
<gene>
    <name evidence="12" type="ORF">SAMN05421853_102130</name>
</gene>
<evidence type="ECO:0000256" key="1">
    <source>
        <dbReference type="ARBA" id="ARBA00004651"/>
    </source>
</evidence>
<dbReference type="GO" id="GO:0006882">
    <property type="term" value="P:intracellular zinc ion homeostasis"/>
    <property type="evidence" value="ECO:0007669"/>
    <property type="project" value="TreeGrafter"/>
</dbReference>
<evidence type="ECO:0000259" key="11">
    <source>
        <dbReference type="Pfam" id="PF16916"/>
    </source>
</evidence>
<proteinExistence type="inferred from homology"/>
<feature type="transmembrane region" description="Helical" evidence="9">
    <location>
        <begin position="149"/>
        <end position="171"/>
    </location>
</feature>
<feature type="domain" description="Cation efflux protein transmembrane" evidence="10">
    <location>
        <begin position="10"/>
        <end position="202"/>
    </location>
</feature>
<evidence type="ECO:0000256" key="5">
    <source>
        <dbReference type="ARBA" id="ARBA00022692"/>
    </source>
</evidence>
<keyword evidence="13" id="KW-1185">Reference proteome</keyword>
<dbReference type="Gene3D" id="3.30.70.1350">
    <property type="entry name" value="Cation efflux protein, cytoplasmic domain"/>
    <property type="match status" value="1"/>
</dbReference>
<dbReference type="Pfam" id="PF16916">
    <property type="entry name" value="ZT_dimer"/>
    <property type="match status" value="1"/>
</dbReference>
<feature type="domain" description="Cation efflux protein cytoplasmic" evidence="11">
    <location>
        <begin position="207"/>
        <end position="284"/>
    </location>
</feature>